<keyword evidence="1" id="KW-1133">Transmembrane helix</keyword>
<dbReference type="GO" id="GO:0022857">
    <property type="term" value="F:transmembrane transporter activity"/>
    <property type="evidence" value="ECO:0007669"/>
    <property type="project" value="InterPro"/>
</dbReference>
<dbReference type="Gene3D" id="1.10.1760.20">
    <property type="match status" value="1"/>
</dbReference>
<feature type="transmembrane region" description="Helical" evidence="1">
    <location>
        <begin position="20"/>
        <end position="41"/>
    </location>
</feature>
<protein>
    <submittedName>
        <fullName evidence="2">Uncharacterized protein DUF3816</fullName>
    </submittedName>
</protein>
<feature type="transmembrane region" description="Helical" evidence="1">
    <location>
        <begin position="198"/>
        <end position="219"/>
    </location>
</feature>
<dbReference type="EMBL" id="QKLP01000010">
    <property type="protein sequence ID" value="PYF42568.1"/>
    <property type="molecule type" value="Genomic_DNA"/>
</dbReference>
<dbReference type="RefSeq" id="WP_110858413.1">
    <property type="nucleotide sequence ID" value="NZ_LS991949.1"/>
</dbReference>
<dbReference type="Proteomes" id="UP000247715">
    <property type="component" value="Unassembled WGS sequence"/>
</dbReference>
<comment type="caution">
    <text evidence="2">The sequence shown here is derived from an EMBL/GenBank/DDBJ whole genome shotgun (WGS) entry which is preliminary data.</text>
</comment>
<dbReference type="Pfam" id="PF07155">
    <property type="entry name" value="ECF-ribofla_trS"/>
    <property type="match status" value="1"/>
</dbReference>
<feature type="transmembrane region" description="Helical" evidence="1">
    <location>
        <begin position="241"/>
        <end position="268"/>
    </location>
</feature>
<evidence type="ECO:0000313" key="3">
    <source>
        <dbReference type="Proteomes" id="UP000247715"/>
    </source>
</evidence>
<evidence type="ECO:0000256" key="1">
    <source>
        <dbReference type="SAM" id="Phobius"/>
    </source>
</evidence>
<organism evidence="2 3">
    <name type="scientific">Metamycoplasma alkalescens</name>
    <dbReference type="NCBI Taxonomy" id="45363"/>
    <lineage>
        <taxon>Bacteria</taxon>
        <taxon>Bacillati</taxon>
        <taxon>Mycoplasmatota</taxon>
        <taxon>Mycoplasmoidales</taxon>
        <taxon>Metamycoplasmataceae</taxon>
        <taxon>Metamycoplasma</taxon>
    </lineage>
</organism>
<feature type="transmembrane region" description="Helical" evidence="1">
    <location>
        <begin position="163"/>
        <end position="186"/>
    </location>
</feature>
<evidence type="ECO:0000313" key="2">
    <source>
        <dbReference type="EMBL" id="PYF42568.1"/>
    </source>
</evidence>
<sequence length="288" mass="33630">MFVQLFQNIKRSIKTKTYRLTIFEIALFGLLLAIYIISALIQKYAFRGIFRISLTYAVVIIFGLALGPWKGAIMGLLGNTIESIINGIGEWMLEYAMIPVIIALLTGFLMNLMNKNQKQTWIIGFIFLFLITTVFIVVLITHYNNLPISEGALKRTKTIPLQTVIGISAFGIFFIWAIALTLMVIYFQTRNIKRKYSVFLFFNILIVVFFILVLVRWLWGPFAYITYRNRFRGGNFAYNEWYSFFMIPIVFKGLIEIPFYTLVIFHIYPVLRLIREKIIYSTKKISTY</sequence>
<feature type="transmembrane region" description="Helical" evidence="1">
    <location>
        <begin position="91"/>
        <end position="109"/>
    </location>
</feature>
<proteinExistence type="predicted"/>
<feature type="transmembrane region" description="Helical" evidence="1">
    <location>
        <begin position="121"/>
        <end position="143"/>
    </location>
</feature>
<gene>
    <name evidence="2" type="ORF">BCF88_11023</name>
</gene>
<dbReference type="AlphaFoldDB" id="A0A318U4J7"/>
<accession>A0A318U4J7</accession>
<keyword evidence="1" id="KW-0472">Membrane</keyword>
<keyword evidence="1" id="KW-0812">Transmembrane</keyword>
<name>A0A318U4J7_9BACT</name>
<dbReference type="InterPro" id="IPR009825">
    <property type="entry name" value="ECF_substrate-spec-like"/>
</dbReference>
<feature type="transmembrane region" description="Helical" evidence="1">
    <location>
        <begin position="53"/>
        <end position="71"/>
    </location>
</feature>
<reference evidence="2 3" key="1">
    <citation type="submission" date="2018-06" db="EMBL/GenBank/DDBJ databases">
        <title>Genomic Encyclopedia of Archaeal and Bacterial Type Strains, Phase II (KMG-II): from individual species to whole genera.</title>
        <authorList>
            <person name="Goeker M."/>
        </authorList>
    </citation>
    <scope>NUCLEOTIDE SEQUENCE [LARGE SCALE GENOMIC DNA]</scope>
    <source>
        <strain evidence="2 3">ATCC 29103</strain>
    </source>
</reference>